<dbReference type="AlphaFoldDB" id="D4AN59"/>
<evidence type="ECO:0000313" key="2">
    <source>
        <dbReference type="EMBL" id="EFE35620.1"/>
    </source>
</evidence>
<dbReference type="GeneID" id="9524336"/>
<sequence>MVGGEGEGEGREKRRRNASRDRTKRTRIVKTTNPQAARDDTTANERRRPATSSGSSSSLGEGKNGGRQAWGGWMFHVAEERQEATAWLRLLSFLLLSGFRRVSASARKQNRQDRSKWPASRSEEVAEVKEPTVKRIKIEDEDQDKTLLAVQTVQFIYLLYIGLAIYTTRLSPRSAIILPLLRHRPPDGLALA</sequence>
<feature type="region of interest" description="Disordered" evidence="1">
    <location>
        <begin position="1"/>
        <end position="65"/>
    </location>
</feature>
<comment type="caution">
    <text evidence="2">The sequence shown here is derived from an EMBL/GenBank/DDBJ whole genome shotgun (WGS) entry which is preliminary data.</text>
</comment>
<feature type="compositionally biased region" description="Basic and acidic residues" evidence="1">
    <location>
        <begin position="37"/>
        <end position="48"/>
    </location>
</feature>
<evidence type="ECO:0000256" key="1">
    <source>
        <dbReference type="SAM" id="MobiDB-lite"/>
    </source>
</evidence>
<dbReference type="Proteomes" id="UP000008866">
    <property type="component" value="Unassembled WGS sequence"/>
</dbReference>
<organism evidence="2 3">
    <name type="scientific">Arthroderma benhamiae (strain ATCC MYA-4681 / CBS 112371)</name>
    <name type="common">Trichophyton mentagrophytes</name>
    <dbReference type="NCBI Taxonomy" id="663331"/>
    <lineage>
        <taxon>Eukaryota</taxon>
        <taxon>Fungi</taxon>
        <taxon>Dikarya</taxon>
        <taxon>Ascomycota</taxon>
        <taxon>Pezizomycotina</taxon>
        <taxon>Eurotiomycetes</taxon>
        <taxon>Eurotiomycetidae</taxon>
        <taxon>Onygenales</taxon>
        <taxon>Arthrodermataceae</taxon>
        <taxon>Trichophyton</taxon>
    </lineage>
</organism>
<dbReference type="KEGG" id="abe:ARB_05663"/>
<feature type="compositionally biased region" description="Low complexity" evidence="1">
    <location>
        <begin position="52"/>
        <end position="61"/>
    </location>
</feature>
<feature type="compositionally biased region" description="Basic residues" evidence="1">
    <location>
        <begin position="13"/>
        <end position="28"/>
    </location>
</feature>
<name>D4AN59_ARTBC</name>
<evidence type="ECO:0000313" key="3">
    <source>
        <dbReference type="Proteomes" id="UP000008866"/>
    </source>
</evidence>
<protein>
    <submittedName>
        <fullName evidence="2">Uncharacterized protein</fullName>
    </submittedName>
</protein>
<dbReference type="EMBL" id="ABSU01000003">
    <property type="protein sequence ID" value="EFE35620.1"/>
    <property type="molecule type" value="Genomic_DNA"/>
</dbReference>
<feature type="region of interest" description="Disordered" evidence="1">
    <location>
        <begin position="105"/>
        <end position="124"/>
    </location>
</feature>
<feature type="compositionally biased region" description="Basic and acidic residues" evidence="1">
    <location>
        <begin position="110"/>
        <end position="124"/>
    </location>
</feature>
<dbReference type="RefSeq" id="XP_003016265.1">
    <property type="nucleotide sequence ID" value="XM_003016219.1"/>
</dbReference>
<keyword evidence="3" id="KW-1185">Reference proteome</keyword>
<proteinExistence type="predicted"/>
<accession>D4AN59</accession>
<gene>
    <name evidence="2" type="ORF">ARB_05663</name>
</gene>
<dbReference type="HOGENOM" id="CLU_1414830_0_0_1"/>
<reference evidence="3" key="1">
    <citation type="journal article" date="2011" name="Genome Biol.">
        <title>Comparative and functional genomics provide insights into the pathogenicity of dermatophytic fungi.</title>
        <authorList>
            <person name="Burmester A."/>
            <person name="Shelest E."/>
            <person name="Gloeckner G."/>
            <person name="Heddergott C."/>
            <person name="Schindler S."/>
            <person name="Staib P."/>
            <person name="Heidel A."/>
            <person name="Felder M."/>
            <person name="Petzold A."/>
            <person name="Szafranski K."/>
            <person name="Feuermann M."/>
            <person name="Pedruzzi I."/>
            <person name="Priebe S."/>
            <person name="Groth M."/>
            <person name="Winkler R."/>
            <person name="Li W."/>
            <person name="Kniemeyer O."/>
            <person name="Schroeckh V."/>
            <person name="Hertweck C."/>
            <person name="Hube B."/>
            <person name="White T.C."/>
            <person name="Platzer M."/>
            <person name="Guthke R."/>
            <person name="Heitman J."/>
            <person name="Woestemeyer J."/>
            <person name="Zipfel P.F."/>
            <person name="Monod M."/>
            <person name="Brakhage A.A."/>
        </authorList>
    </citation>
    <scope>NUCLEOTIDE SEQUENCE [LARGE SCALE GENOMIC DNA]</scope>
    <source>
        <strain evidence="3">ATCC MYA-4681 / CBS 112371</strain>
    </source>
</reference>